<organism evidence="8 9">
    <name type="scientific">Neofusicoccum ribis</name>
    <dbReference type="NCBI Taxonomy" id="45134"/>
    <lineage>
        <taxon>Eukaryota</taxon>
        <taxon>Fungi</taxon>
        <taxon>Dikarya</taxon>
        <taxon>Ascomycota</taxon>
        <taxon>Pezizomycotina</taxon>
        <taxon>Dothideomycetes</taxon>
        <taxon>Dothideomycetes incertae sedis</taxon>
        <taxon>Botryosphaeriales</taxon>
        <taxon>Botryosphaeriaceae</taxon>
        <taxon>Neofusicoccum</taxon>
    </lineage>
</organism>
<evidence type="ECO:0000313" key="8">
    <source>
        <dbReference type="EMBL" id="KAL1620271.1"/>
    </source>
</evidence>
<dbReference type="PROSITE" id="PS51895">
    <property type="entry name" value="AA1"/>
    <property type="match status" value="1"/>
</dbReference>
<dbReference type="InterPro" id="IPR032382">
    <property type="entry name" value="AltA1"/>
</dbReference>
<name>A0ABR3SGZ0_9PEZI</name>
<comment type="subcellular location">
    <subcellularLocation>
        <location evidence="1">Secreted</location>
    </subcellularLocation>
</comment>
<dbReference type="Proteomes" id="UP001521116">
    <property type="component" value="Unassembled WGS sequence"/>
</dbReference>
<comment type="caution">
    <text evidence="8">The sequence shown here is derived from an EMBL/GenBank/DDBJ whole genome shotgun (WGS) entry which is preliminary data.</text>
</comment>
<proteinExistence type="predicted"/>
<feature type="disulfide bond" evidence="5">
    <location>
        <begin position="107"/>
        <end position="119"/>
    </location>
</feature>
<evidence type="ECO:0000256" key="5">
    <source>
        <dbReference type="PROSITE-ProRule" id="PRU01243"/>
    </source>
</evidence>
<protein>
    <recommendedName>
        <fullName evidence="7">AA1-like domain-containing protein</fullName>
    </recommendedName>
</protein>
<evidence type="ECO:0000313" key="9">
    <source>
        <dbReference type="Proteomes" id="UP001521116"/>
    </source>
</evidence>
<keyword evidence="9" id="KW-1185">Reference proteome</keyword>
<feature type="chain" id="PRO_5046853942" description="AA1-like domain-containing protein" evidence="6">
    <location>
        <begin position="19"/>
        <end position="130"/>
    </location>
</feature>
<comment type="caution">
    <text evidence="5">Lacks conserved residue(s) required for the propagation of feature annotation.</text>
</comment>
<feature type="signal peptide" evidence="6">
    <location>
        <begin position="1"/>
        <end position="18"/>
    </location>
</feature>
<gene>
    <name evidence="8" type="ORF">SLS56_009705</name>
</gene>
<sequence>MQFFATAAILAAAGIASAAETVSIADFSARKNDGALQATSFKIQPAAAECSNTVAADIVYPRMTQCGNSLYHFQIQQGEGNAFSVTLTKETGMNEVINGTIDVPVYCHAGGNGPNDFVCTGVEATSIVLY</sequence>
<dbReference type="Pfam" id="PF16541">
    <property type="entry name" value="AltA1"/>
    <property type="match status" value="1"/>
</dbReference>
<evidence type="ECO:0000256" key="1">
    <source>
        <dbReference type="ARBA" id="ARBA00004613"/>
    </source>
</evidence>
<evidence type="ECO:0000256" key="6">
    <source>
        <dbReference type="SAM" id="SignalP"/>
    </source>
</evidence>
<keyword evidence="3 6" id="KW-0732">Signal</keyword>
<reference evidence="8 9" key="1">
    <citation type="submission" date="2024-02" db="EMBL/GenBank/DDBJ databases">
        <title>De novo assembly and annotation of 12 fungi associated with fruit tree decline syndrome in Ontario, Canada.</title>
        <authorList>
            <person name="Sulman M."/>
            <person name="Ellouze W."/>
            <person name="Ilyukhin E."/>
        </authorList>
    </citation>
    <scope>NUCLEOTIDE SEQUENCE [LARGE SCALE GENOMIC DNA]</scope>
    <source>
        <strain evidence="8 9">M1-105</strain>
    </source>
</reference>
<keyword evidence="4 5" id="KW-1015">Disulfide bond</keyword>
<feature type="domain" description="AA1-like" evidence="7">
    <location>
        <begin position="17"/>
        <end position="130"/>
    </location>
</feature>
<evidence type="ECO:0000256" key="2">
    <source>
        <dbReference type="ARBA" id="ARBA00022525"/>
    </source>
</evidence>
<keyword evidence="2" id="KW-0964">Secreted</keyword>
<evidence type="ECO:0000256" key="4">
    <source>
        <dbReference type="ARBA" id="ARBA00023157"/>
    </source>
</evidence>
<dbReference type="EMBL" id="JAJVDC020000170">
    <property type="protein sequence ID" value="KAL1620271.1"/>
    <property type="molecule type" value="Genomic_DNA"/>
</dbReference>
<dbReference type="Gene3D" id="2.40.350.20">
    <property type="match status" value="1"/>
</dbReference>
<accession>A0ABR3SGZ0</accession>
<evidence type="ECO:0000256" key="3">
    <source>
        <dbReference type="ARBA" id="ARBA00022729"/>
    </source>
</evidence>
<evidence type="ECO:0000259" key="7">
    <source>
        <dbReference type="PROSITE" id="PS51895"/>
    </source>
</evidence>